<dbReference type="GO" id="GO:0030246">
    <property type="term" value="F:carbohydrate binding"/>
    <property type="evidence" value="ECO:0007669"/>
    <property type="project" value="InterPro"/>
</dbReference>
<dbReference type="EMBL" id="JH711593">
    <property type="protein sequence ID" value="EIW74223.1"/>
    <property type="molecule type" value="Genomic_DNA"/>
</dbReference>
<dbReference type="GeneID" id="19202382"/>
<feature type="compositionally biased region" description="Low complexity" evidence="2">
    <location>
        <begin position="330"/>
        <end position="348"/>
    </location>
</feature>
<dbReference type="InterPro" id="IPR036573">
    <property type="entry name" value="CBM_sf_5/12"/>
</dbReference>
<dbReference type="GO" id="GO:0005576">
    <property type="term" value="C:extracellular region"/>
    <property type="evidence" value="ECO:0007669"/>
    <property type="project" value="InterPro"/>
</dbReference>
<dbReference type="OrthoDB" id="3012298at2759"/>
<dbReference type="AlphaFoldDB" id="R7SDI9"/>
<proteinExistence type="predicted"/>
<dbReference type="SUPFAM" id="SSF51445">
    <property type="entry name" value="(Trans)glycosidases"/>
    <property type="match status" value="1"/>
</dbReference>
<dbReference type="InterPro" id="IPR001223">
    <property type="entry name" value="Glyco_hydro18_cat"/>
</dbReference>
<dbReference type="Gene3D" id="3.20.20.80">
    <property type="entry name" value="Glycosidases"/>
    <property type="match status" value="1"/>
</dbReference>
<gene>
    <name evidence="5" type="ORF">CONPUDRAFT_147842</name>
</gene>
<keyword evidence="6" id="KW-1185">Reference proteome</keyword>
<evidence type="ECO:0000256" key="2">
    <source>
        <dbReference type="SAM" id="MobiDB-lite"/>
    </source>
</evidence>
<name>R7SDI9_CONPW</name>
<accession>R7SDI9</accession>
<dbReference type="SUPFAM" id="SSF51055">
    <property type="entry name" value="Carbohydrate binding domain"/>
    <property type="match status" value="1"/>
</dbReference>
<dbReference type="InterPro" id="IPR003610">
    <property type="entry name" value="CBM5/12"/>
</dbReference>
<keyword evidence="1 5" id="KW-0378">Hydrolase</keyword>
<dbReference type="OMA" id="WNEDETP"/>
<feature type="chain" id="PRO_5004444046" evidence="3">
    <location>
        <begin position="23"/>
        <end position="426"/>
    </location>
</feature>
<reference evidence="6" key="1">
    <citation type="journal article" date="2012" name="Science">
        <title>The Paleozoic origin of enzymatic lignin decomposition reconstructed from 31 fungal genomes.</title>
        <authorList>
            <person name="Floudas D."/>
            <person name="Binder M."/>
            <person name="Riley R."/>
            <person name="Barry K."/>
            <person name="Blanchette R.A."/>
            <person name="Henrissat B."/>
            <person name="Martinez A.T."/>
            <person name="Otillar R."/>
            <person name="Spatafora J.W."/>
            <person name="Yadav J.S."/>
            <person name="Aerts A."/>
            <person name="Benoit I."/>
            <person name="Boyd A."/>
            <person name="Carlson A."/>
            <person name="Copeland A."/>
            <person name="Coutinho P.M."/>
            <person name="de Vries R.P."/>
            <person name="Ferreira P."/>
            <person name="Findley K."/>
            <person name="Foster B."/>
            <person name="Gaskell J."/>
            <person name="Glotzer D."/>
            <person name="Gorecki P."/>
            <person name="Heitman J."/>
            <person name="Hesse C."/>
            <person name="Hori C."/>
            <person name="Igarashi K."/>
            <person name="Jurgens J.A."/>
            <person name="Kallen N."/>
            <person name="Kersten P."/>
            <person name="Kohler A."/>
            <person name="Kuees U."/>
            <person name="Kumar T.K.A."/>
            <person name="Kuo A."/>
            <person name="LaButti K."/>
            <person name="Larrondo L.F."/>
            <person name="Lindquist E."/>
            <person name="Ling A."/>
            <person name="Lombard V."/>
            <person name="Lucas S."/>
            <person name="Lundell T."/>
            <person name="Martin R."/>
            <person name="McLaughlin D.J."/>
            <person name="Morgenstern I."/>
            <person name="Morin E."/>
            <person name="Murat C."/>
            <person name="Nagy L.G."/>
            <person name="Nolan M."/>
            <person name="Ohm R.A."/>
            <person name="Patyshakuliyeva A."/>
            <person name="Rokas A."/>
            <person name="Ruiz-Duenas F.J."/>
            <person name="Sabat G."/>
            <person name="Salamov A."/>
            <person name="Samejima M."/>
            <person name="Schmutz J."/>
            <person name="Slot J.C."/>
            <person name="St John F."/>
            <person name="Stenlid J."/>
            <person name="Sun H."/>
            <person name="Sun S."/>
            <person name="Syed K."/>
            <person name="Tsang A."/>
            <person name="Wiebenga A."/>
            <person name="Young D."/>
            <person name="Pisabarro A."/>
            <person name="Eastwood D.C."/>
            <person name="Martin F."/>
            <person name="Cullen D."/>
            <person name="Grigoriev I.V."/>
            <person name="Hibbett D.S."/>
        </authorList>
    </citation>
    <scope>NUCLEOTIDE SEQUENCE [LARGE SCALE GENOMIC DNA]</scope>
    <source>
        <strain evidence="6">RWD-64-598 SS2</strain>
    </source>
</reference>
<dbReference type="eggNOG" id="ENOG502SMK5">
    <property type="taxonomic scope" value="Eukaryota"/>
</dbReference>
<dbReference type="KEGG" id="cput:CONPUDRAFT_147842"/>
<keyword evidence="3" id="KW-0732">Signal</keyword>
<sequence>MVYFPLLTAAVAALSFFGTAASVPLDERINAMSPKARNLLRRATPAAPHFVVYSDAYESSPPAVADINGYNVFALSFLLAYGAADNAQVWEELDASDRTTILDEYHAAGISLIVSLFGSSETPTSSGYDAITTAQTMAAWVIEYGLDGCDVDYEDFDAFDAGTGAAEQWLGNFTTELRTQLTQGTYILTHAPVAPWFSPTMWGGGGYLWVNEKVGDLIDWYNVQFYNQGATEYTTCDGLLTNSSSTWPETALFQISASGVTLDKLVIGKPGTTADATNGYIADTTLATCVADAYAEGWNAGVMVWQYPDADASWIATVRGDTWPVSAVPTSTTTATSTSASATSTAPAGSEDCTGIDAWSSSSAYTSGSQVTYGGFLWTATSWNEDETPGGTAGAWTSDGACASNGAIAAVPLQPPTVTQAPARRF</sequence>
<dbReference type="Gene3D" id="2.10.10.20">
    <property type="entry name" value="Carbohydrate-binding module superfamily 5/12"/>
    <property type="match status" value="1"/>
</dbReference>
<dbReference type="Proteomes" id="UP000053558">
    <property type="component" value="Unassembled WGS sequence"/>
</dbReference>
<evidence type="ECO:0000313" key="5">
    <source>
        <dbReference type="EMBL" id="EIW74223.1"/>
    </source>
</evidence>
<organism evidence="5 6">
    <name type="scientific">Coniophora puteana (strain RWD-64-598)</name>
    <name type="common">Brown rot fungus</name>
    <dbReference type="NCBI Taxonomy" id="741705"/>
    <lineage>
        <taxon>Eukaryota</taxon>
        <taxon>Fungi</taxon>
        <taxon>Dikarya</taxon>
        <taxon>Basidiomycota</taxon>
        <taxon>Agaricomycotina</taxon>
        <taxon>Agaricomycetes</taxon>
        <taxon>Agaricomycetidae</taxon>
        <taxon>Boletales</taxon>
        <taxon>Coniophorineae</taxon>
        <taxon>Coniophoraceae</taxon>
        <taxon>Coniophora</taxon>
    </lineage>
</organism>
<dbReference type="PROSITE" id="PS51910">
    <property type="entry name" value="GH18_2"/>
    <property type="match status" value="1"/>
</dbReference>
<dbReference type="RefSeq" id="XP_007775585.1">
    <property type="nucleotide sequence ID" value="XM_007777395.1"/>
</dbReference>
<feature type="domain" description="GH18" evidence="4">
    <location>
        <begin position="48"/>
        <end position="336"/>
    </location>
</feature>
<protein>
    <submittedName>
        <fullName evidence="5">Glycoside hydrolase family 18 protein</fullName>
    </submittedName>
</protein>
<dbReference type="SMART" id="SM00495">
    <property type="entry name" value="ChtBD3"/>
    <property type="match status" value="1"/>
</dbReference>
<evidence type="ECO:0000256" key="3">
    <source>
        <dbReference type="SAM" id="SignalP"/>
    </source>
</evidence>
<feature type="region of interest" description="Disordered" evidence="2">
    <location>
        <begin position="330"/>
        <end position="351"/>
    </location>
</feature>
<feature type="signal peptide" evidence="3">
    <location>
        <begin position="1"/>
        <end position="22"/>
    </location>
</feature>
<dbReference type="GO" id="GO:0004553">
    <property type="term" value="F:hydrolase activity, hydrolyzing O-glycosyl compounds"/>
    <property type="evidence" value="ECO:0007669"/>
    <property type="project" value="InterPro"/>
</dbReference>
<dbReference type="CDD" id="cd00598">
    <property type="entry name" value="GH18_chitinase-like"/>
    <property type="match status" value="1"/>
</dbReference>
<evidence type="ECO:0000256" key="1">
    <source>
        <dbReference type="ARBA" id="ARBA00022801"/>
    </source>
</evidence>
<evidence type="ECO:0000313" key="6">
    <source>
        <dbReference type="Proteomes" id="UP000053558"/>
    </source>
</evidence>
<evidence type="ECO:0000259" key="4">
    <source>
        <dbReference type="PROSITE" id="PS51910"/>
    </source>
</evidence>
<dbReference type="InterPro" id="IPR017853">
    <property type="entry name" value="GH"/>
</dbReference>
<dbReference type="GO" id="GO:0005975">
    <property type="term" value="P:carbohydrate metabolic process"/>
    <property type="evidence" value="ECO:0007669"/>
    <property type="project" value="InterPro"/>
</dbReference>